<evidence type="ECO:0000313" key="2">
    <source>
        <dbReference type="Proteomes" id="UP000432089"/>
    </source>
</evidence>
<keyword evidence="2" id="KW-1185">Reference proteome</keyword>
<comment type="caution">
    <text evidence="1">The sequence shown here is derived from an EMBL/GenBank/DDBJ whole genome shotgun (WGS) entry which is preliminary data.</text>
</comment>
<accession>A0A7V7PLE5</accession>
<proteinExistence type="predicted"/>
<dbReference type="Proteomes" id="UP000432089">
    <property type="component" value="Unassembled WGS sequence"/>
</dbReference>
<evidence type="ECO:0000313" key="1">
    <source>
        <dbReference type="EMBL" id="KAB0677006.1"/>
    </source>
</evidence>
<protein>
    <submittedName>
        <fullName evidence="1">Uncharacterized protein</fullName>
    </submittedName>
</protein>
<organism evidence="1 2">
    <name type="scientific">Plantimonas leprariae</name>
    <dbReference type="NCBI Taxonomy" id="2615207"/>
    <lineage>
        <taxon>Bacteria</taxon>
        <taxon>Pseudomonadati</taxon>
        <taxon>Pseudomonadota</taxon>
        <taxon>Alphaproteobacteria</taxon>
        <taxon>Hyphomicrobiales</taxon>
        <taxon>Aurantimonadaceae</taxon>
        <taxon>Plantimonas</taxon>
    </lineage>
</organism>
<reference evidence="1 2" key="1">
    <citation type="submission" date="2019-09" db="EMBL/GenBank/DDBJ databases">
        <title>YIM 132180 draft genome.</title>
        <authorList>
            <person name="Zhang K."/>
        </authorList>
    </citation>
    <scope>NUCLEOTIDE SEQUENCE [LARGE SCALE GENOMIC DNA]</scope>
    <source>
        <strain evidence="1 2">YIM 132180</strain>
    </source>
</reference>
<dbReference type="AlphaFoldDB" id="A0A7V7PLE5"/>
<sequence>MPETSFVQVYECAEGRRQASHRVPIGLFMNYALERLSPVEIMQLRNDLAVLGRSRIGGTKGRWREYEMVGS</sequence>
<dbReference type="EMBL" id="VZDO01000019">
    <property type="protein sequence ID" value="KAB0677006.1"/>
    <property type="molecule type" value="Genomic_DNA"/>
</dbReference>
<gene>
    <name evidence="1" type="ORF">F6X38_19260</name>
</gene>
<dbReference type="RefSeq" id="WP_150972574.1">
    <property type="nucleotide sequence ID" value="NZ_VZDO01000019.1"/>
</dbReference>
<name>A0A7V7PLE5_9HYPH</name>